<keyword evidence="2" id="KW-1185">Reference proteome</keyword>
<accession>A0ABV0UJT9</accession>
<comment type="caution">
    <text evidence="1">The sequence shown here is derived from an EMBL/GenBank/DDBJ whole genome shotgun (WGS) entry which is preliminary data.</text>
</comment>
<evidence type="ECO:0000313" key="2">
    <source>
        <dbReference type="Proteomes" id="UP001482620"/>
    </source>
</evidence>
<proteinExistence type="predicted"/>
<evidence type="ECO:0000313" key="1">
    <source>
        <dbReference type="EMBL" id="MEQ2245508.1"/>
    </source>
</evidence>
<gene>
    <name evidence="1" type="ORF">ILYODFUR_028771</name>
</gene>
<reference evidence="1 2" key="1">
    <citation type="submission" date="2021-06" db="EMBL/GenBank/DDBJ databases">
        <authorList>
            <person name="Palmer J.M."/>
        </authorList>
    </citation>
    <scope>NUCLEOTIDE SEQUENCE [LARGE SCALE GENOMIC DNA]</scope>
    <source>
        <strain evidence="2">if_2019</strain>
        <tissue evidence="1">Muscle</tissue>
    </source>
</reference>
<name>A0ABV0UJT9_9TELE</name>
<feature type="non-terminal residue" evidence="1">
    <location>
        <position position="114"/>
    </location>
</feature>
<organism evidence="1 2">
    <name type="scientific">Ilyodon furcidens</name>
    <name type="common">goldbreast splitfin</name>
    <dbReference type="NCBI Taxonomy" id="33524"/>
    <lineage>
        <taxon>Eukaryota</taxon>
        <taxon>Metazoa</taxon>
        <taxon>Chordata</taxon>
        <taxon>Craniata</taxon>
        <taxon>Vertebrata</taxon>
        <taxon>Euteleostomi</taxon>
        <taxon>Actinopterygii</taxon>
        <taxon>Neopterygii</taxon>
        <taxon>Teleostei</taxon>
        <taxon>Neoteleostei</taxon>
        <taxon>Acanthomorphata</taxon>
        <taxon>Ovalentaria</taxon>
        <taxon>Atherinomorphae</taxon>
        <taxon>Cyprinodontiformes</taxon>
        <taxon>Goodeidae</taxon>
        <taxon>Ilyodon</taxon>
    </lineage>
</organism>
<dbReference type="EMBL" id="JAHRIQ010073501">
    <property type="protein sequence ID" value="MEQ2245508.1"/>
    <property type="molecule type" value="Genomic_DNA"/>
</dbReference>
<dbReference type="Proteomes" id="UP001482620">
    <property type="component" value="Unassembled WGS sequence"/>
</dbReference>
<sequence length="114" mass="13062">MKALNIELMLSEYFSLNSIDLWSPEHPLIPVKIVATPVKIIMCSAETRNTQSRAETGGMRVGRRHREWEDSQWEWIAVSRGGNEMEAVMWRKENLSSVSSTCKLSGFKTPFRGF</sequence>
<protein>
    <submittedName>
        <fullName evidence="1">Uncharacterized protein</fullName>
    </submittedName>
</protein>